<dbReference type="PANTHER" id="PTHR39168">
    <property type="entry name" value="TRANSCRIPTIONAL REGULATOR-RELATED"/>
    <property type="match status" value="1"/>
</dbReference>
<feature type="domain" description="HTH arsR-type" evidence="1">
    <location>
        <begin position="1"/>
        <end position="94"/>
    </location>
</feature>
<dbReference type="SUPFAM" id="SSF46785">
    <property type="entry name" value="Winged helix' DNA-binding domain"/>
    <property type="match status" value="1"/>
</dbReference>
<dbReference type="InterPro" id="IPR011991">
    <property type="entry name" value="ArsR-like_HTH"/>
</dbReference>
<dbReference type="Proteomes" id="UP001595699">
    <property type="component" value="Unassembled WGS sequence"/>
</dbReference>
<dbReference type="PROSITE" id="PS50987">
    <property type="entry name" value="HTH_ARSR_2"/>
    <property type="match status" value="1"/>
</dbReference>
<dbReference type="PANTHER" id="PTHR39168:SF1">
    <property type="entry name" value="TRANSCRIPTIONAL REGULATORY PROTEIN"/>
    <property type="match status" value="1"/>
</dbReference>
<dbReference type="SMART" id="SM00418">
    <property type="entry name" value="HTH_ARSR"/>
    <property type="match status" value="1"/>
</dbReference>
<keyword evidence="3" id="KW-1185">Reference proteome</keyword>
<name>A0ABV7YEE8_9ACTN</name>
<organism evidence="2 3">
    <name type="scientific">Tenggerimyces flavus</name>
    <dbReference type="NCBI Taxonomy" id="1708749"/>
    <lineage>
        <taxon>Bacteria</taxon>
        <taxon>Bacillati</taxon>
        <taxon>Actinomycetota</taxon>
        <taxon>Actinomycetes</taxon>
        <taxon>Propionibacteriales</taxon>
        <taxon>Nocardioidaceae</taxon>
        <taxon>Tenggerimyces</taxon>
    </lineage>
</organism>
<accession>A0ABV7YEE8</accession>
<evidence type="ECO:0000313" key="2">
    <source>
        <dbReference type="EMBL" id="MFC3763543.1"/>
    </source>
</evidence>
<dbReference type="InterPro" id="IPR036388">
    <property type="entry name" value="WH-like_DNA-bd_sf"/>
</dbReference>
<evidence type="ECO:0000313" key="3">
    <source>
        <dbReference type="Proteomes" id="UP001595699"/>
    </source>
</evidence>
<dbReference type="EMBL" id="JBHRZH010000019">
    <property type="protein sequence ID" value="MFC3763543.1"/>
    <property type="molecule type" value="Genomic_DNA"/>
</dbReference>
<dbReference type="InterPro" id="IPR001845">
    <property type="entry name" value="HTH_ArsR_DNA-bd_dom"/>
</dbReference>
<dbReference type="Gene3D" id="1.10.10.10">
    <property type="entry name" value="Winged helix-like DNA-binding domain superfamily/Winged helix DNA-binding domain"/>
    <property type="match status" value="1"/>
</dbReference>
<dbReference type="CDD" id="cd00090">
    <property type="entry name" value="HTH_ARSR"/>
    <property type="match status" value="1"/>
</dbReference>
<comment type="caution">
    <text evidence="2">The sequence shown here is derived from an EMBL/GenBank/DDBJ whole genome shotgun (WGS) entry which is preliminary data.</text>
</comment>
<dbReference type="RefSeq" id="WP_205115591.1">
    <property type="nucleotide sequence ID" value="NZ_JAFBCM010000001.1"/>
</dbReference>
<dbReference type="InterPro" id="IPR052543">
    <property type="entry name" value="HTH_Metal-responsive_Reg"/>
</dbReference>
<protein>
    <submittedName>
        <fullName evidence="2">ArsR/SmtB family transcription factor</fullName>
    </submittedName>
</protein>
<evidence type="ECO:0000259" key="1">
    <source>
        <dbReference type="PROSITE" id="PS50987"/>
    </source>
</evidence>
<sequence>MIADSDLAGLATLLADESRARMCMRLMDGRAWTSGELARAADIAPSTASEHLGRLVQGGLAVVVPQGRHRYYRLAGPEVAFALEALLTIAPPRPVRNLREASRGRATAAARTCYDHLAGQAGVALTSAFHVLGYLDEEALTPVGARAFTEFGVDVEALRQRRRVLVRHCVDWTERRPHLAGALGAAITAELFDRGWLVRIGTGRAVQVTPPGRQGLWTTFGWEAQVA</sequence>
<dbReference type="Pfam" id="PF12840">
    <property type="entry name" value="HTH_20"/>
    <property type="match status" value="1"/>
</dbReference>
<reference evidence="3" key="1">
    <citation type="journal article" date="2019" name="Int. J. Syst. Evol. Microbiol.">
        <title>The Global Catalogue of Microorganisms (GCM) 10K type strain sequencing project: providing services to taxonomists for standard genome sequencing and annotation.</title>
        <authorList>
            <consortium name="The Broad Institute Genomics Platform"/>
            <consortium name="The Broad Institute Genome Sequencing Center for Infectious Disease"/>
            <person name="Wu L."/>
            <person name="Ma J."/>
        </authorList>
    </citation>
    <scope>NUCLEOTIDE SEQUENCE [LARGE SCALE GENOMIC DNA]</scope>
    <source>
        <strain evidence="3">CGMCC 4.7241</strain>
    </source>
</reference>
<proteinExistence type="predicted"/>
<gene>
    <name evidence="2" type="ORF">ACFOUW_22075</name>
</gene>
<dbReference type="InterPro" id="IPR036390">
    <property type="entry name" value="WH_DNA-bd_sf"/>
</dbReference>